<keyword evidence="1" id="KW-0119">Carbohydrate metabolism</keyword>
<proteinExistence type="inferred from homology"/>
<dbReference type="EMBL" id="UFUW01000001">
    <property type="protein sequence ID" value="SUX19767.1"/>
    <property type="molecule type" value="Genomic_DNA"/>
</dbReference>
<dbReference type="UniPathway" id="UPA00544"/>
<dbReference type="Gene3D" id="3.30.420.40">
    <property type="match status" value="2"/>
</dbReference>
<dbReference type="RefSeq" id="WP_115610857.1">
    <property type="nucleotide sequence ID" value="NZ_JBHLZC010000001.1"/>
</dbReference>
<dbReference type="GO" id="GO:0005524">
    <property type="term" value="F:ATP binding"/>
    <property type="evidence" value="ECO:0007669"/>
    <property type="project" value="UniProtKB-UniRule"/>
</dbReference>
<dbReference type="UniPathway" id="UPA00343"/>
<keyword evidence="1" id="KW-0067">ATP-binding</keyword>
<comment type="catalytic activity">
    <reaction evidence="1">
        <text>1,6-anhydro-N-acetyl-beta-muramate + ATP + H2O = N-acetyl-D-muramate 6-phosphate + ADP + H(+)</text>
        <dbReference type="Rhea" id="RHEA:24952"/>
        <dbReference type="ChEBI" id="CHEBI:15377"/>
        <dbReference type="ChEBI" id="CHEBI:15378"/>
        <dbReference type="ChEBI" id="CHEBI:30616"/>
        <dbReference type="ChEBI" id="CHEBI:58690"/>
        <dbReference type="ChEBI" id="CHEBI:58722"/>
        <dbReference type="ChEBI" id="CHEBI:456216"/>
        <dbReference type="EC" id="2.7.1.170"/>
    </reaction>
</comment>
<dbReference type="InterPro" id="IPR043129">
    <property type="entry name" value="ATPase_NBD"/>
</dbReference>
<dbReference type="AlphaFoldDB" id="A0A381E1E3"/>
<comment type="similarity">
    <text evidence="1">Belongs to the anhydro-N-acetylmuramic acid kinase family.</text>
</comment>
<dbReference type="GO" id="GO:0016773">
    <property type="term" value="F:phosphotransferase activity, alcohol group as acceptor"/>
    <property type="evidence" value="ECO:0007669"/>
    <property type="project" value="UniProtKB-UniRule"/>
</dbReference>
<gene>
    <name evidence="1 2" type="primary">anmK</name>
    <name evidence="2" type="ORF">NCTC13294_00592</name>
</gene>
<dbReference type="PANTHER" id="PTHR30605:SF0">
    <property type="entry name" value="ANHYDRO-N-ACETYLMURAMIC ACID KINASE"/>
    <property type="match status" value="1"/>
</dbReference>
<name>A0A381E1E3_9GAMM</name>
<comment type="pathway">
    <text evidence="1">Cell wall biogenesis; peptidoglycan recycling.</text>
</comment>
<evidence type="ECO:0000313" key="2">
    <source>
        <dbReference type="EMBL" id="SUX19767.1"/>
    </source>
</evidence>
<keyword evidence="3" id="KW-1185">Reference proteome</keyword>
<sequence length="362" mass="38505">MTTTTHYYIGIMTGTSLDGIDAALIRADGDHYTYLAHSEQPMPPALRAALYALYQPGDNELHRAAVAAWEHAAASAAAVAALLRETGLDAAAITAIGAHGQTLRHEPDHDPPYTIQLQNPARLAEQSGIDTIADFRSRDIASGGQGAPLAPLFQRGLLGLERGTIINIGGIANISLLTAQGSSGYDTGPGNSLMDGWIQTHRGLPFDADGDWARSGTLLPDLLARFLADPYFHRPPPKSSGRDHFHHDWLNRHLLGIEAAADVQRTLLELTARSISDAILARPTGGEIILAGGGAKNAFLVERINTHLATHGYRCTPCPIPTQALEAAGFAWLAAQFIQRRPLALAATTGGQPRILGALYPA</sequence>
<dbReference type="GO" id="GO:0097175">
    <property type="term" value="P:1,6-anhydro-N-acetyl-beta-muramic acid catabolic process"/>
    <property type="evidence" value="ECO:0007669"/>
    <property type="project" value="UniProtKB-UniRule"/>
</dbReference>
<evidence type="ECO:0000313" key="3">
    <source>
        <dbReference type="Proteomes" id="UP000254572"/>
    </source>
</evidence>
<keyword evidence="1 2" id="KW-0418">Kinase</keyword>
<dbReference type="GO" id="GO:0016301">
    <property type="term" value="F:kinase activity"/>
    <property type="evidence" value="ECO:0007669"/>
    <property type="project" value="UniProtKB-KW"/>
</dbReference>
<dbReference type="GO" id="GO:0006040">
    <property type="term" value="P:amino sugar metabolic process"/>
    <property type="evidence" value="ECO:0007669"/>
    <property type="project" value="InterPro"/>
</dbReference>
<organism evidence="2 3">
    <name type="scientific">Cardiobacterium valvarum</name>
    <dbReference type="NCBI Taxonomy" id="194702"/>
    <lineage>
        <taxon>Bacteria</taxon>
        <taxon>Pseudomonadati</taxon>
        <taxon>Pseudomonadota</taxon>
        <taxon>Gammaproteobacteria</taxon>
        <taxon>Cardiobacteriales</taxon>
        <taxon>Cardiobacteriaceae</taxon>
        <taxon>Cardiobacterium</taxon>
    </lineage>
</organism>
<dbReference type="SUPFAM" id="SSF53067">
    <property type="entry name" value="Actin-like ATPase domain"/>
    <property type="match status" value="1"/>
</dbReference>
<dbReference type="PANTHER" id="PTHR30605">
    <property type="entry name" value="ANHYDRO-N-ACETYLMURAMIC ACID KINASE"/>
    <property type="match status" value="1"/>
</dbReference>
<dbReference type="HAMAP" id="MF_01270">
    <property type="entry name" value="AnhMurNAc_kinase"/>
    <property type="match status" value="1"/>
</dbReference>
<keyword evidence="1 2" id="KW-0808">Transferase</keyword>
<dbReference type="InterPro" id="IPR005338">
    <property type="entry name" value="Anhydro_N_Ac-Mur_kinase"/>
</dbReference>
<protein>
    <recommendedName>
        <fullName evidence="1">Anhydro-N-acetylmuramic acid kinase</fullName>
        <ecNumber evidence="1">2.7.1.170</ecNumber>
    </recommendedName>
    <alternativeName>
        <fullName evidence="1">AnhMurNAc kinase</fullName>
    </alternativeName>
</protein>
<accession>A0A381E1E3</accession>
<dbReference type="NCBIfam" id="NF007139">
    <property type="entry name" value="PRK09585.1-3"/>
    <property type="match status" value="1"/>
</dbReference>
<comment type="pathway">
    <text evidence="1">Amino-sugar metabolism; 1,6-anhydro-N-acetylmuramate degradation.</text>
</comment>
<keyword evidence="1" id="KW-0547">Nucleotide-binding</keyword>
<dbReference type="EC" id="2.7.1.170" evidence="1"/>
<dbReference type="GO" id="GO:0009254">
    <property type="term" value="P:peptidoglycan turnover"/>
    <property type="evidence" value="ECO:0007669"/>
    <property type="project" value="UniProtKB-UniRule"/>
</dbReference>
<evidence type="ECO:0000256" key="1">
    <source>
        <dbReference type="HAMAP-Rule" id="MF_01270"/>
    </source>
</evidence>
<comment type="function">
    <text evidence="1">Catalyzes the specific phosphorylation of 1,6-anhydro-N-acetylmuramic acid (anhMurNAc) with the simultaneous cleavage of the 1,6-anhydro ring, generating MurNAc-6-P. Is required for the utilization of anhMurNAc either imported from the medium or derived from its own cell wall murein, and thus plays a role in cell wall recycling.</text>
</comment>
<reference evidence="2 3" key="1">
    <citation type="submission" date="2018-06" db="EMBL/GenBank/DDBJ databases">
        <authorList>
            <consortium name="Pathogen Informatics"/>
            <person name="Doyle S."/>
        </authorList>
    </citation>
    <scope>NUCLEOTIDE SEQUENCE [LARGE SCALE GENOMIC DNA]</scope>
    <source>
        <strain evidence="2 3">NCTC13294</strain>
    </source>
</reference>
<dbReference type="Pfam" id="PF03702">
    <property type="entry name" value="AnmK"/>
    <property type="match status" value="1"/>
</dbReference>
<dbReference type="OrthoDB" id="9763949at2"/>
<feature type="binding site" evidence="1">
    <location>
        <begin position="14"/>
        <end position="21"/>
    </location>
    <ligand>
        <name>ATP</name>
        <dbReference type="ChEBI" id="CHEBI:30616"/>
    </ligand>
</feature>
<dbReference type="Proteomes" id="UP000254572">
    <property type="component" value="Unassembled WGS sequence"/>
</dbReference>